<dbReference type="GO" id="GO:0016755">
    <property type="term" value="F:aminoacyltransferase activity"/>
    <property type="evidence" value="ECO:0007669"/>
    <property type="project" value="TreeGrafter"/>
</dbReference>
<evidence type="ECO:0000256" key="5">
    <source>
        <dbReference type="ARBA" id="ARBA00023136"/>
    </source>
</evidence>
<evidence type="ECO:0000256" key="4">
    <source>
        <dbReference type="ARBA" id="ARBA00022989"/>
    </source>
</evidence>
<reference evidence="7" key="1">
    <citation type="submission" date="2021-12" db="EMBL/GenBank/DDBJ databases">
        <authorList>
            <person name="Li Y."/>
        </authorList>
    </citation>
    <scope>NUCLEOTIDE SEQUENCE</scope>
    <source>
        <strain evidence="7">DKSPLA3</strain>
    </source>
</reference>
<evidence type="ECO:0000259" key="6">
    <source>
        <dbReference type="Pfam" id="PF09924"/>
    </source>
</evidence>
<dbReference type="InterPro" id="IPR024320">
    <property type="entry name" value="LPG_synthase_C"/>
</dbReference>
<evidence type="ECO:0000313" key="7">
    <source>
        <dbReference type="EMBL" id="MCD7108049.1"/>
    </source>
</evidence>
<sequence>MPSLRKRMDAFLDARLPKLPAAGLDTRARLDLLQKHGDFSLAYSTYAQPDLQYFGDADGYIAYATKMGHTFVLGDPVADPARRADYIRRFVAASNAPCFVQTSRETAAVLQTLGYRINHMGVDTRLTLDTHSFAGKRNETVRYSERWLLKKNYRLIECDGSIADAQKVREISSNWRSGRIVSRREMRFLNRPFSVELAPHMRRFLIIDPAGHPVAVLDFDPIFRAGDVVGYTVAFKRKLAGTTPHAEIGLTKFATDRFTAEGRDIVTFGLSPLAAIAESGFAESRIWRNLFERAYRSKRINARIFNLQGQAAFKRRFHGEEIPTYIGFKRRTPLEILALLRLLKTL</sequence>
<dbReference type="GO" id="GO:0055091">
    <property type="term" value="P:phospholipid homeostasis"/>
    <property type="evidence" value="ECO:0007669"/>
    <property type="project" value="TreeGrafter"/>
</dbReference>
<accession>A0A9X1NQU9</accession>
<feature type="domain" description="Phosphatidylglycerol lysyltransferase C-terminal" evidence="6">
    <location>
        <begin position="32"/>
        <end position="326"/>
    </location>
</feature>
<evidence type="ECO:0000256" key="2">
    <source>
        <dbReference type="ARBA" id="ARBA00022475"/>
    </source>
</evidence>
<evidence type="ECO:0000256" key="3">
    <source>
        <dbReference type="ARBA" id="ARBA00022692"/>
    </source>
</evidence>
<comment type="subcellular location">
    <subcellularLocation>
        <location evidence="1">Cell membrane</location>
        <topology evidence="1">Multi-pass membrane protein</topology>
    </subcellularLocation>
</comment>
<proteinExistence type="predicted"/>
<comment type="caution">
    <text evidence="7">The sequence shown here is derived from an EMBL/GenBank/DDBJ whole genome shotgun (WGS) entry which is preliminary data.</text>
</comment>
<gene>
    <name evidence="7" type="ORF">LRX75_03230</name>
</gene>
<dbReference type="Pfam" id="PF09924">
    <property type="entry name" value="LPG_synthase_C"/>
    <property type="match status" value="1"/>
</dbReference>
<dbReference type="AlphaFoldDB" id="A0A9X1NQU9"/>
<protein>
    <submittedName>
        <fullName evidence="7">Phosphatidylglycerol lysyltransferase domain-containing protein</fullName>
    </submittedName>
</protein>
<dbReference type="PANTHER" id="PTHR34697">
    <property type="entry name" value="PHOSPHATIDYLGLYCEROL LYSYLTRANSFERASE"/>
    <property type="match status" value="1"/>
</dbReference>
<dbReference type="GO" id="GO:0005886">
    <property type="term" value="C:plasma membrane"/>
    <property type="evidence" value="ECO:0007669"/>
    <property type="project" value="UniProtKB-SubCell"/>
</dbReference>
<keyword evidence="2" id="KW-1003">Cell membrane</keyword>
<organism evidence="7 8">
    <name type="scientific">Rhizobium quercicola</name>
    <dbReference type="NCBI Taxonomy" id="2901226"/>
    <lineage>
        <taxon>Bacteria</taxon>
        <taxon>Pseudomonadati</taxon>
        <taxon>Pseudomonadota</taxon>
        <taxon>Alphaproteobacteria</taxon>
        <taxon>Hyphomicrobiales</taxon>
        <taxon>Rhizobiaceae</taxon>
        <taxon>Rhizobium/Agrobacterium group</taxon>
        <taxon>Rhizobium</taxon>
    </lineage>
</organism>
<dbReference type="Proteomes" id="UP001139089">
    <property type="component" value="Unassembled WGS sequence"/>
</dbReference>
<dbReference type="PANTHER" id="PTHR34697:SF2">
    <property type="entry name" value="PHOSPHATIDYLGLYCEROL LYSYLTRANSFERASE"/>
    <property type="match status" value="1"/>
</dbReference>
<keyword evidence="8" id="KW-1185">Reference proteome</keyword>
<keyword evidence="4" id="KW-1133">Transmembrane helix</keyword>
<dbReference type="InterPro" id="IPR051211">
    <property type="entry name" value="PG_lysyltransferase"/>
</dbReference>
<dbReference type="EMBL" id="JAJOZR010000001">
    <property type="protein sequence ID" value="MCD7108049.1"/>
    <property type="molecule type" value="Genomic_DNA"/>
</dbReference>
<keyword evidence="5" id="KW-0472">Membrane</keyword>
<evidence type="ECO:0000256" key="1">
    <source>
        <dbReference type="ARBA" id="ARBA00004651"/>
    </source>
</evidence>
<evidence type="ECO:0000313" key="8">
    <source>
        <dbReference type="Proteomes" id="UP001139089"/>
    </source>
</evidence>
<name>A0A9X1NQU9_9HYPH</name>
<keyword evidence="3" id="KW-0812">Transmembrane</keyword>
<dbReference type="RefSeq" id="WP_231811822.1">
    <property type="nucleotide sequence ID" value="NZ_JAJOZR010000001.1"/>
</dbReference>